<evidence type="ECO:0008006" key="6">
    <source>
        <dbReference type="Google" id="ProtNLM"/>
    </source>
</evidence>
<dbReference type="PROSITE" id="PS50835">
    <property type="entry name" value="IG_LIKE"/>
    <property type="match status" value="1"/>
</dbReference>
<keyword evidence="5" id="KW-1185">Reference proteome</keyword>
<dbReference type="AlphaFoldDB" id="A0AAN9TG04"/>
<dbReference type="InterPro" id="IPR036116">
    <property type="entry name" value="FN3_sf"/>
</dbReference>
<proteinExistence type="predicted"/>
<dbReference type="SMART" id="SM00060">
    <property type="entry name" value="FN3"/>
    <property type="match status" value="1"/>
</dbReference>
<dbReference type="PANTHER" id="PTHR23278:SF31">
    <property type="entry name" value="SIDESTEP II, ISOFORM A"/>
    <property type="match status" value="1"/>
</dbReference>
<protein>
    <recommendedName>
        <fullName evidence="6">Nephrin/kirre</fullName>
    </recommendedName>
</protein>
<dbReference type="Gene3D" id="2.60.40.10">
    <property type="entry name" value="Immunoglobulins"/>
    <property type="match status" value="2"/>
</dbReference>
<name>A0AAN9TG04_9HEMI</name>
<dbReference type="PANTHER" id="PTHR23278">
    <property type="entry name" value="SIDESTEP PROTEIN"/>
    <property type="match status" value="1"/>
</dbReference>
<evidence type="ECO:0000313" key="4">
    <source>
        <dbReference type="EMBL" id="KAK7585986.1"/>
    </source>
</evidence>
<feature type="domain" description="Ig-like" evidence="2">
    <location>
        <begin position="31"/>
        <end position="111"/>
    </location>
</feature>
<evidence type="ECO:0000259" key="2">
    <source>
        <dbReference type="PROSITE" id="PS50835"/>
    </source>
</evidence>
<feature type="domain" description="Fibronectin type-III" evidence="3">
    <location>
        <begin position="128"/>
        <end position="222"/>
    </location>
</feature>
<reference evidence="4 5" key="1">
    <citation type="submission" date="2024-03" db="EMBL/GenBank/DDBJ databases">
        <title>Adaptation during the transition from Ophiocordyceps entomopathogen to insect associate is accompanied by gene loss and intensified selection.</title>
        <authorList>
            <person name="Ward C.M."/>
            <person name="Onetto C.A."/>
            <person name="Borneman A.R."/>
        </authorList>
    </citation>
    <scope>NUCLEOTIDE SEQUENCE [LARGE SCALE GENOMIC DNA]</scope>
    <source>
        <strain evidence="4">AWRI1</strain>
        <tissue evidence="4">Single Adult Female</tissue>
    </source>
</reference>
<keyword evidence="1" id="KW-0812">Transmembrane</keyword>
<keyword evidence="1" id="KW-0472">Membrane</keyword>
<comment type="caution">
    <text evidence="4">The sequence shown here is derived from an EMBL/GenBank/DDBJ whole genome shotgun (WGS) entry which is preliminary data.</text>
</comment>
<dbReference type="InterPro" id="IPR013783">
    <property type="entry name" value="Ig-like_fold"/>
</dbReference>
<dbReference type="SUPFAM" id="SSF48726">
    <property type="entry name" value="Immunoglobulin"/>
    <property type="match status" value="1"/>
</dbReference>
<gene>
    <name evidence="4" type="ORF">V9T40_000165</name>
</gene>
<dbReference type="PROSITE" id="PS50853">
    <property type="entry name" value="FN3"/>
    <property type="match status" value="1"/>
</dbReference>
<dbReference type="Proteomes" id="UP001367676">
    <property type="component" value="Unassembled WGS sequence"/>
</dbReference>
<dbReference type="CDD" id="cd00096">
    <property type="entry name" value="Ig"/>
    <property type="match status" value="1"/>
</dbReference>
<dbReference type="InterPro" id="IPR003961">
    <property type="entry name" value="FN3_dom"/>
</dbReference>
<organism evidence="4 5">
    <name type="scientific">Parthenolecanium corni</name>
    <dbReference type="NCBI Taxonomy" id="536013"/>
    <lineage>
        <taxon>Eukaryota</taxon>
        <taxon>Metazoa</taxon>
        <taxon>Ecdysozoa</taxon>
        <taxon>Arthropoda</taxon>
        <taxon>Hexapoda</taxon>
        <taxon>Insecta</taxon>
        <taxon>Pterygota</taxon>
        <taxon>Neoptera</taxon>
        <taxon>Paraneoptera</taxon>
        <taxon>Hemiptera</taxon>
        <taxon>Sternorrhyncha</taxon>
        <taxon>Coccoidea</taxon>
        <taxon>Coccidae</taxon>
        <taxon>Parthenolecanium</taxon>
    </lineage>
</organism>
<evidence type="ECO:0000259" key="3">
    <source>
        <dbReference type="PROSITE" id="PS50853"/>
    </source>
</evidence>
<keyword evidence="1" id="KW-1133">Transmembrane helix</keyword>
<evidence type="ECO:0000313" key="5">
    <source>
        <dbReference type="Proteomes" id="UP001367676"/>
    </source>
</evidence>
<dbReference type="InterPro" id="IPR036179">
    <property type="entry name" value="Ig-like_dom_sf"/>
</dbReference>
<dbReference type="CDD" id="cd00063">
    <property type="entry name" value="FN3"/>
    <property type="match status" value="1"/>
</dbReference>
<accession>A0AAN9TG04</accession>
<evidence type="ECO:0000256" key="1">
    <source>
        <dbReference type="SAM" id="Phobius"/>
    </source>
</evidence>
<sequence length="403" mass="44234">MSDYNVRASLRTNYAKSVCLRVVEDVVGDAPTCRHDKVVVIGASRSESLEIVCEVDADPPADSFRWKFNNSGETLDVGPERFSSNGSVSVLKYTPVADLDYGTLSCWAQNSIGLQVMPCVFQLIAAAKPQGVQNCTVSNQTNGSVEVKCAPGYDGGLPQFFSLEIYTSSSTSPMYNVTEKESPVFRLSNLQPDVLFKILVTAVNSKGRSPVVVLEEFSFKNPEKRTADGLNIKNMSPVLGIAIGTLLGILLLIILIFLNIWRSKTLLLNRSTSNCVDRKHDQTGPEPITNHCDDINPDIIPAKYEPVTSKRRSIYGVSSDHLQPNQTWDIEKISQPAISDSNSCYAKTTNVDYQTSSDNFCRSSESITSVKAKAIIQQKKEDELNGSAIKETLMANRLPESCV</sequence>
<dbReference type="EMBL" id="JBBCAQ010000028">
    <property type="protein sequence ID" value="KAK7585986.1"/>
    <property type="molecule type" value="Genomic_DNA"/>
</dbReference>
<dbReference type="SUPFAM" id="SSF49265">
    <property type="entry name" value="Fibronectin type III"/>
    <property type="match status" value="1"/>
</dbReference>
<feature type="transmembrane region" description="Helical" evidence="1">
    <location>
        <begin position="238"/>
        <end position="261"/>
    </location>
</feature>
<dbReference type="InterPro" id="IPR007110">
    <property type="entry name" value="Ig-like_dom"/>
</dbReference>